<dbReference type="InterPro" id="IPR026954">
    <property type="entry name" value="PknH-like_Extracell"/>
</dbReference>
<reference evidence="2 3" key="1">
    <citation type="submission" date="2017-02" db="EMBL/GenBank/DDBJ databases">
        <title>The new phylogeny of genus Mycobacterium.</title>
        <authorList>
            <person name="Tortoli E."/>
            <person name="Trovato A."/>
            <person name="Cirillo D.M."/>
        </authorList>
    </citation>
    <scope>NUCLEOTIDE SEQUENCE [LARGE SCALE GENOMIC DNA]</scope>
    <source>
        <strain evidence="2 3">CCUG 56329</strain>
    </source>
</reference>
<organism evidence="2 3">
    <name type="scientific">Mycobacterium timonense</name>
    <dbReference type="NCBI Taxonomy" id="701043"/>
    <lineage>
        <taxon>Bacteria</taxon>
        <taxon>Bacillati</taxon>
        <taxon>Actinomycetota</taxon>
        <taxon>Actinomycetes</taxon>
        <taxon>Mycobacteriales</taxon>
        <taxon>Mycobacteriaceae</taxon>
        <taxon>Mycobacterium</taxon>
        <taxon>Mycobacterium avium complex (MAC)</taxon>
    </lineage>
</organism>
<comment type="caution">
    <text evidence="2">The sequence shown here is derived from an EMBL/GenBank/DDBJ whole genome shotgun (WGS) entry which is preliminary data.</text>
</comment>
<name>A0ABX3TE11_9MYCO</name>
<protein>
    <submittedName>
        <fullName evidence="2">Sensor domain-containing protein</fullName>
    </submittedName>
</protein>
<dbReference type="EMBL" id="MVIL01000313">
    <property type="protein sequence ID" value="ORB77031.1"/>
    <property type="molecule type" value="Genomic_DNA"/>
</dbReference>
<dbReference type="InterPro" id="IPR038232">
    <property type="entry name" value="PknH-like_Extracell_sf"/>
</dbReference>
<dbReference type="Gene3D" id="3.40.1000.70">
    <property type="entry name" value="PknH-like extracellular domain"/>
    <property type="match status" value="1"/>
</dbReference>
<feature type="non-terminal residue" evidence="2">
    <location>
        <position position="1"/>
    </location>
</feature>
<dbReference type="Pfam" id="PF14032">
    <property type="entry name" value="PknH_C"/>
    <property type="match status" value="1"/>
</dbReference>
<dbReference type="Proteomes" id="UP000192847">
    <property type="component" value="Unassembled WGS sequence"/>
</dbReference>
<accession>A0ABX3TE11</accession>
<keyword evidence="3" id="KW-1185">Reference proteome</keyword>
<gene>
    <name evidence="2" type="ORF">BST46_26800</name>
</gene>
<feature type="domain" description="PknH-like extracellular" evidence="1">
    <location>
        <begin position="2"/>
        <end position="38"/>
    </location>
</feature>
<sequence>ATCQRVMTAKRNVVIDVTACSGNPGDSGVALASMIAERMGQPA</sequence>
<evidence type="ECO:0000313" key="3">
    <source>
        <dbReference type="Proteomes" id="UP000192847"/>
    </source>
</evidence>
<evidence type="ECO:0000313" key="2">
    <source>
        <dbReference type="EMBL" id="ORB77031.1"/>
    </source>
</evidence>
<evidence type="ECO:0000259" key="1">
    <source>
        <dbReference type="Pfam" id="PF14032"/>
    </source>
</evidence>
<proteinExistence type="predicted"/>